<protein>
    <submittedName>
        <fullName evidence="1">Uncharacterized protein</fullName>
    </submittedName>
</protein>
<proteinExistence type="predicted"/>
<keyword evidence="2" id="KW-1185">Reference proteome</keyword>
<reference evidence="2" key="1">
    <citation type="journal article" date="2022" name="Nat. Commun.">
        <title>Chromosome evolution and the genetic basis of agronomically important traits in greater yam.</title>
        <authorList>
            <person name="Bredeson J.V."/>
            <person name="Lyons J.B."/>
            <person name="Oniyinde I.O."/>
            <person name="Okereke N.R."/>
            <person name="Kolade O."/>
            <person name="Nnabue I."/>
            <person name="Nwadili C.O."/>
            <person name="Hribova E."/>
            <person name="Parker M."/>
            <person name="Nwogha J."/>
            <person name="Shu S."/>
            <person name="Carlson J."/>
            <person name="Kariba R."/>
            <person name="Muthemba S."/>
            <person name="Knop K."/>
            <person name="Barton G.J."/>
            <person name="Sherwood A.V."/>
            <person name="Lopez-Montes A."/>
            <person name="Asiedu R."/>
            <person name="Jamnadass R."/>
            <person name="Muchugi A."/>
            <person name="Goodstein D."/>
            <person name="Egesi C.N."/>
            <person name="Featherston J."/>
            <person name="Asfaw A."/>
            <person name="Simpson G.G."/>
            <person name="Dolezel J."/>
            <person name="Hendre P.S."/>
            <person name="Van Deynze A."/>
            <person name="Kumar P.L."/>
            <person name="Obidiegwu J.E."/>
            <person name="Bhattacharjee R."/>
            <person name="Rokhsar D.S."/>
        </authorList>
    </citation>
    <scope>NUCLEOTIDE SEQUENCE [LARGE SCALE GENOMIC DNA]</scope>
    <source>
        <strain evidence="2">cv. TDa95/00328</strain>
    </source>
</reference>
<organism evidence="1 2">
    <name type="scientific">Dioscorea alata</name>
    <name type="common">Purple yam</name>
    <dbReference type="NCBI Taxonomy" id="55571"/>
    <lineage>
        <taxon>Eukaryota</taxon>
        <taxon>Viridiplantae</taxon>
        <taxon>Streptophyta</taxon>
        <taxon>Embryophyta</taxon>
        <taxon>Tracheophyta</taxon>
        <taxon>Spermatophyta</taxon>
        <taxon>Magnoliopsida</taxon>
        <taxon>Liliopsida</taxon>
        <taxon>Dioscoreales</taxon>
        <taxon>Dioscoreaceae</taxon>
        <taxon>Dioscorea</taxon>
    </lineage>
</organism>
<dbReference type="EMBL" id="CM037024">
    <property type="protein sequence ID" value="KAH7664090.1"/>
    <property type="molecule type" value="Genomic_DNA"/>
</dbReference>
<evidence type="ECO:0000313" key="1">
    <source>
        <dbReference type="EMBL" id="KAH7664090.1"/>
    </source>
</evidence>
<name>A0ACB7UTT1_DIOAL</name>
<accession>A0ACB7UTT1</accession>
<sequence length="282" mass="31000">MELANTSPSSSPEFEFWMVGNTPTIHSSQPRILTADELFSDGVLLPLHQLSLLPPPSSTIHHHQQQEQEQEKEARPQTTTNMTKKWKEMMLKVGGDEKKRRIREAELRIHIWPFMRSRSAGRAGLKLEKNSPVSFTRRVSSAPCSRSNSRGEGESENETTTITTTTTTTTTNNNNKISNSVSNRLQGKPKARGSSQVISNNNNNSNSKGSVVGGIHLNRPGLMWKLRRSSRSGGGGGGEEEKGSDGNKKVLNFNVKTCVGYQSGGSNAGLVKLKAFFSKKLH</sequence>
<evidence type="ECO:0000313" key="2">
    <source>
        <dbReference type="Proteomes" id="UP000827976"/>
    </source>
</evidence>
<comment type="caution">
    <text evidence="1">The sequence shown here is derived from an EMBL/GenBank/DDBJ whole genome shotgun (WGS) entry which is preliminary data.</text>
</comment>
<dbReference type="Proteomes" id="UP000827976">
    <property type="component" value="Chromosome 14"/>
</dbReference>
<gene>
    <name evidence="1" type="ORF">IHE45_14G098300</name>
</gene>